<gene>
    <name evidence="1" type="ORF">A2319_02765</name>
</gene>
<reference evidence="1 2" key="1">
    <citation type="journal article" date="2016" name="Nat. Commun.">
        <title>Thousands of microbial genomes shed light on interconnected biogeochemical processes in an aquifer system.</title>
        <authorList>
            <person name="Anantharaman K."/>
            <person name="Brown C.T."/>
            <person name="Hug L.A."/>
            <person name="Sharon I."/>
            <person name="Castelle C.J."/>
            <person name="Probst A.J."/>
            <person name="Thomas B.C."/>
            <person name="Singh A."/>
            <person name="Wilkins M.J."/>
            <person name="Karaoz U."/>
            <person name="Brodie E.L."/>
            <person name="Williams K.H."/>
            <person name="Hubbard S.S."/>
            <person name="Banfield J.F."/>
        </authorList>
    </citation>
    <scope>NUCLEOTIDE SEQUENCE [LARGE SCALE GENOMIC DNA]</scope>
</reference>
<dbReference type="Proteomes" id="UP000176420">
    <property type="component" value="Unassembled WGS sequence"/>
</dbReference>
<name>A0A1G2BD97_9BACT</name>
<dbReference type="AlphaFoldDB" id="A0A1G2BD97"/>
<dbReference type="EMBL" id="MHKI01000012">
    <property type="protein sequence ID" value="OGY87102.1"/>
    <property type="molecule type" value="Genomic_DNA"/>
</dbReference>
<evidence type="ECO:0000313" key="2">
    <source>
        <dbReference type="Proteomes" id="UP000176420"/>
    </source>
</evidence>
<comment type="caution">
    <text evidence="1">The sequence shown here is derived from an EMBL/GenBank/DDBJ whole genome shotgun (WGS) entry which is preliminary data.</text>
</comment>
<sequence>MILDRKKIVPLLQTKKKVLLYPVDGEVYSVADFVKKHKAVLSKHEQLILKNNFRFLSEKKKFNFPLICNTEADNKKIKPIQALSVGSRSALLVKEKIKIKGCKMNLNSDVCFPHEQLHFGDEKMVTTQIPFGVLTVENVMREILAYCFFKQNKIIINHTPVSVFEYMIDGKVVGYGLASHTKNEQRLETNEQYYGLTIKELIFLKELEKKIGIKLIEDEAHLGVDNYWYAKQKSKLLIQMNFSGGFRGVLNSNFGNDIVHNQKLYICDFDTFTAIQIPAKPDYKYIKSFVLWSVIETLKTSLVIVDFVNTDEMTKKQIAENLWKIYTEKSLLWKQYYTLFLLEEKRLHWNSEYVKQALEDVLTTEVFCEMILDNVINSKVIKETYPPKLSFYTPQGI</sequence>
<protein>
    <submittedName>
        <fullName evidence="1">Uncharacterized protein</fullName>
    </submittedName>
</protein>
<accession>A0A1G2BD97</accession>
<evidence type="ECO:0000313" key="1">
    <source>
        <dbReference type="EMBL" id="OGY87102.1"/>
    </source>
</evidence>
<organism evidence="1 2">
    <name type="scientific">Candidatus Kerfeldbacteria bacterium RIFOXYB2_FULL_38_14</name>
    <dbReference type="NCBI Taxonomy" id="1798547"/>
    <lineage>
        <taxon>Bacteria</taxon>
        <taxon>Candidatus Kerfeldiibacteriota</taxon>
    </lineage>
</organism>
<proteinExistence type="predicted"/>